<proteinExistence type="predicted"/>
<dbReference type="RefSeq" id="WP_079735527.1">
    <property type="nucleotide sequence ID" value="NZ_LT670848.1"/>
</dbReference>
<name>A0A1M7MIK5_9FLAO</name>
<dbReference type="Proteomes" id="UP000190235">
    <property type="component" value="Chromosome I"/>
</dbReference>
<accession>A0A1M7MIK5</accession>
<sequence length="160" mass="17815">MKRIALLMILAVSLYSCSSDDGPSVAFEFAEITASDLPEYFELDEEYDINVDYVLPSACHTFAGFEGGQGENEENDSIFEYSIRAVSSYDPALTECTEENDSLTGSAKAFDKFEINSENYTTIRFNFLSGFDSDDDPEYITVDVPVGEPEPETPEENTNE</sequence>
<dbReference type="PROSITE" id="PS51257">
    <property type="entry name" value="PROKAR_LIPOPROTEIN"/>
    <property type="match status" value="1"/>
</dbReference>
<evidence type="ECO:0000256" key="1">
    <source>
        <dbReference type="SAM" id="SignalP"/>
    </source>
</evidence>
<keyword evidence="1" id="KW-0732">Signal</keyword>
<feature type="chain" id="PRO_5013020324" description="Lipoprotein" evidence="1">
    <location>
        <begin position="19"/>
        <end position="160"/>
    </location>
</feature>
<dbReference type="EMBL" id="LT670848">
    <property type="protein sequence ID" value="SHM90825.1"/>
    <property type="molecule type" value="Genomic_DNA"/>
</dbReference>
<keyword evidence="3" id="KW-1185">Reference proteome</keyword>
<dbReference type="STRING" id="143223.SAMN05878281_2511"/>
<feature type="signal peptide" evidence="1">
    <location>
        <begin position="1"/>
        <end position="18"/>
    </location>
</feature>
<gene>
    <name evidence="2" type="ORF">SAMN05878281_2511</name>
</gene>
<reference evidence="3" key="1">
    <citation type="submission" date="2016-11" db="EMBL/GenBank/DDBJ databases">
        <authorList>
            <person name="Varghese N."/>
            <person name="Submissions S."/>
        </authorList>
    </citation>
    <scope>NUCLEOTIDE SEQUENCE [LARGE SCALE GENOMIC DNA]</scope>
    <source>
        <strain evidence="3">ACAM 48</strain>
    </source>
</reference>
<evidence type="ECO:0000313" key="2">
    <source>
        <dbReference type="EMBL" id="SHM90825.1"/>
    </source>
</evidence>
<evidence type="ECO:0000313" key="3">
    <source>
        <dbReference type="Proteomes" id="UP000190235"/>
    </source>
</evidence>
<dbReference type="OrthoDB" id="893802at2"/>
<dbReference type="AlphaFoldDB" id="A0A1M7MIK5"/>
<evidence type="ECO:0008006" key="4">
    <source>
        <dbReference type="Google" id="ProtNLM"/>
    </source>
</evidence>
<protein>
    <recommendedName>
        <fullName evidence="4">Lipoprotein</fullName>
    </recommendedName>
</protein>
<organism evidence="2 3">
    <name type="scientific">Salegentibacter salegens</name>
    <dbReference type="NCBI Taxonomy" id="143223"/>
    <lineage>
        <taxon>Bacteria</taxon>
        <taxon>Pseudomonadati</taxon>
        <taxon>Bacteroidota</taxon>
        <taxon>Flavobacteriia</taxon>
        <taxon>Flavobacteriales</taxon>
        <taxon>Flavobacteriaceae</taxon>
        <taxon>Salegentibacter</taxon>
    </lineage>
</organism>